<evidence type="ECO:0000256" key="3">
    <source>
        <dbReference type="ARBA" id="ARBA00012670"/>
    </source>
</evidence>
<protein>
    <recommendedName>
        <fullName evidence="3">non-reducing end alpha-L-arabinofuranosidase</fullName>
        <ecNumber evidence="3">3.2.1.55</ecNumber>
    </recommendedName>
</protein>
<gene>
    <name evidence="9" type="ORF">GCM10017559_41620</name>
</gene>
<dbReference type="EMBL" id="BAAAWD010000010">
    <property type="protein sequence ID" value="GAA3014019.1"/>
    <property type="molecule type" value="Genomic_DNA"/>
</dbReference>
<evidence type="ECO:0000256" key="5">
    <source>
        <dbReference type="ARBA" id="ARBA00022729"/>
    </source>
</evidence>
<evidence type="ECO:0000256" key="1">
    <source>
        <dbReference type="ARBA" id="ARBA00001462"/>
    </source>
</evidence>
<keyword evidence="4" id="KW-0964">Secreted</keyword>
<evidence type="ECO:0000256" key="8">
    <source>
        <dbReference type="SAM" id="MobiDB-lite"/>
    </source>
</evidence>
<feature type="compositionally biased region" description="Low complexity" evidence="8">
    <location>
        <begin position="60"/>
        <end position="79"/>
    </location>
</feature>
<accession>A0ABP6KNF6</accession>
<keyword evidence="10" id="KW-1185">Reference proteome</keyword>
<evidence type="ECO:0000256" key="2">
    <source>
        <dbReference type="ARBA" id="ARBA00004613"/>
    </source>
</evidence>
<dbReference type="EC" id="3.2.1.55" evidence="3"/>
<proteinExistence type="predicted"/>
<evidence type="ECO:0000313" key="10">
    <source>
        <dbReference type="Proteomes" id="UP001499930"/>
    </source>
</evidence>
<keyword evidence="5" id="KW-0732">Signal</keyword>
<sequence length="79" mass="9016">MSDTKENLFEAFVQVYKLQNQNRYLMIVEAMGRAGPLLPLLHPTSLKRFGDPAGRHRVQPVRGQGQQRRQPGPNGHQPR</sequence>
<dbReference type="InterPro" id="IPR023296">
    <property type="entry name" value="Glyco_hydro_beta-prop_sf"/>
</dbReference>
<reference evidence="10" key="1">
    <citation type="journal article" date="2019" name="Int. J. Syst. Evol. Microbiol.">
        <title>The Global Catalogue of Microorganisms (GCM) 10K type strain sequencing project: providing services to taxonomists for standard genome sequencing and annotation.</title>
        <authorList>
            <consortium name="The Broad Institute Genomics Platform"/>
            <consortium name="The Broad Institute Genome Sequencing Center for Infectious Disease"/>
            <person name="Wu L."/>
            <person name="Ma J."/>
        </authorList>
    </citation>
    <scope>NUCLEOTIDE SEQUENCE [LARGE SCALE GENOMIC DNA]</scope>
    <source>
        <strain evidence="10">JCM 3106</strain>
    </source>
</reference>
<evidence type="ECO:0000256" key="4">
    <source>
        <dbReference type="ARBA" id="ARBA00022525"/>
    </source>
</evidence>
<dbReference type="Pfam" id="PF03664">
    <property type="entry name" value="Glyco_hydro_62"/>
    <property type="match status" value="1"/>
</dbReference>
<evidence type="ECO:0000313" key="9">
    <source>
        <dbReference type="EMBL" id="GAA3014019.1"/>
    </source>
</evidence>
<keyword evidence="7" id="KW-0326">Glycosidase</keyword>
<evidence type="ECO:0000256" key="7">
    <source>
        <dbReference type="ARBA" id="ARBA00023295"/>
    </source>
</evidence>
<dbReference type="Proteomes" id="UP001499930">
    <property type="component" value="Unassembled WGS sequence"/>
</dbReference>
<dbReference type="InterPro" id="IPR005193">
    <property type="entry name" value="GH62_arabinosidase"/>
</dbReference>
<feature type="region of interest" description="Disordered" evidence="8">
    <location>
        <begin position="48"/>
        <end position="79"/>
    </location>
</feature>
<keyword evidence="6" id="KW-0378">Hydrolase</keyword>
<comment type="caution">
    <text evidence="9">The sequence shown here is derived from an EMBL/GenBank/DDBJ whole genome shotgun (WGS) entry which is preliminary data.</text>
</comment>
<dbReference type="Gene3D" id="2.115.10.20">
    <property type="entry name" value="Glycosyl hydrolase domain, family 43"/>
    <property type="match status" value="1"/>
</dbReference>
<evidence type="ECO:0000256" key="6">
    <source>
        <dbReference type="ARBA" id="ARBA00022801"/>
    </source>
</evidence>
<name>A0ABP6KNF6_9ACTN</name>
<comment type="catalytic activity">
    <reaction evidence="1">
        <text>Hydrolysis of terminal non-reducing alpha-L-arabinofuranoside residues in alpha-L-arabinosides.</text>
        <dbReference type="EC" id="3.2.1.55"/>
    </reaction>
</comment>
<comment type="subcellular location">
    <subcellularLocation>
        <location evidence="2">Secreted</location>
    </subcellularLocation>
</comment>
<organism evidence="9 10">
    <name type="scientific">Streptosporangium longisporum</name>
    <dbReference type="NCBI Taxonomy" id="46187"/>
    <lineage>
        <taxon>Bacteria</taxon>
        <taxon>Bacillati</taxon>
        <taxon>Actinomycetota</taxon>
        <taxon>Actinomycetes</taxon>
        <taxon>Streptosporangiales</taxon>
        <taxon>Streptosporangiaceae</taxon>
        <taxon>Streptosporangium</taxon>
    </lineage>
</organism>